<name>A0A397G556_ASPTH</name>
<accession>A0A397G556</accession>
<dbReference type="Pfam" id="PF17851">
    <property type="entry name" value="GH43_C2"/>
    <property type="match status" value="1"/>
</dbReference>
<dbReference type="Pfam" id="PF04616">
    <property type="entry name" value="Glyco_hydro_43"/>
    <property type="match status" value="1"/>
</dbReference>
<feature type="chain" id="PRO_5017416936" description="CBM1 domain-containing protein" evidence="9">
    <location>
        <begin position="17"/>
        <end position="575"/>
    </location>
</feature>
<dbReference type="OrthoDB" id="2139957at2759"/>
<protein>
    <recommendedName>
        <fullName evidence="10">CBM1 domain-containing protein</fullName>
    </recommendedName>
</protein>
<keyword evidence="12" id="KW-1185">Reference proteome</keyword>
<dbReference type="GO" id="GO:0005975">
    <property type="term" value="P:carbohydrate metabolic process"/>
    <property type="evidence" value="ECO:0007669"/>
    <property type="project" value="InterPro"/>
</dbReference>
<dbReference type="AlphaFoldDB" id="A0A397G556"/>
<evidence type="ECO:0000256" key="8">
    <source>
        <dbReference type="SAM" id="MobiDB-lite"/>
    </source>
</evidence>
<keyword evidence="6 7" id="KW-0326">Glycosidase</keyword>
<organism evidence="11 12">
    <name type="scientific">Aspergillus thermomutatus</name>
    <name type="common">Neosartorya pseudofischeri</name>
    <dbReference type="NCBI Taxonomy" id="41047"/>
    <lineage>
        <taxon>Eukaryota</taxon>
        <taxon>Fungi</taxon>
        <taxon>Dikarya</taxon>
        <taxon>Ascomycota</taxon>
        <taxon>Pezizomycotina</taxon>
        <taxon>Eurotiomycetes</taxon>
        <taxon>Eurotiomycetidae</taxon>
        <taxon>Eurotiales</taxon>
        <taxon>Aspergillaceae</taxon>
        <taxon>Aspergillus</taxon>
        <taxon>Aspergillus subgen. Fumigati</taxon>
    </lineage>
</organism>
<proteinExistence type="inferred from homology"/>
<evidence type="ECO:0000256" key="2">
    <source>
        <dbReference type="ARBA" id="ARBA00009865"/>
    </source>
</evidence>
<dbReference type="PANTHER" id="PTHR42812">
    <property type="entry name" value="BETA-XYLOSIDASE"/>
    <property type="match status" value="1"/>
</dbReference>
<dbReference type="EMBL" id="NKHU02000452">
    <property type="protein sequence ID" value="RHZ43280.1"/>
    <property type="molecule type" value="Genomic_DNA"/>
</dbReference>
<keyword evidence="5 7" id="KW-0378">Hydrolase</keyword>
<dbReference type="InterPro" id="IPR051795">
    <property type="entry name" value="Glycosyl_Hydrlase_43"/>
</dbReference>
<dbReference type="Pfam" id="PF00734">
    <property type="entry name" value="CBM_1"/>
    <property type="match status" value="1"/>
</dbReference>
<dbReference type="InterPro" id="IPR000254">
    <property type="entry name" value="CBD"/>
</dbReference>
<dbReference type="CDD" id="cd09001">
    <property type="entry name" value="GH43_FsAxh1-like"/>
    <property type="match status" value="1"/>
</dbReference>
<evidence type="ECO:0000256" key="6">
    <source>
        <dbReference type="ARBA" id="ARBA00023295"/>
    </source>
</evidence>
<dbReference type="Gene3D" id="2.60.120.200">
    <property type="match status" value="1"/>
</dbReference>
<evidence type="ECO:0000256" key="4">
    <source>
        <dbReference type="ARBA" id="ARBA00022729"/>
    </source>
</evidence>
<keyword evidence="4 9" id="KW-0732">Signal</keyword>
<sequence length="575" mass="61939">MKGIISAFFFVAAALGANFNQPVLWEDLADLDIFRVDDTFYYSASTMHYSPGAPILQSYDLVNWEFVGHSVPTLDWGSIYNLDGGQAYVKGIWASTLRYRKSNGLWYWIGCIQFSTTYIYTAPSVTGPWTKSGVINTCYYDCSLLIDDDDTMYVAYGGTTISVAQLSSNGLSQVKAQQVFQSTIGAIEGSRFYKINGEYYIFNTLPANAEYVLKASSPWGPYTQKLLLKDIATPITGGGVPHQGGIVDTPAGNWYYMAFVDSYPGGRVPVLAPITWGTDGFPVLTTVNGGWGTQYPYPLTPRTLASPTGKDTFQGSTLGPQWEWNHNPDPNYYSVNNGLTLKAATVTNNLYAARNTLTHRILGPDSTATIELAISNTKPGDRSGLAMLRDSSAYVAVINNSGVFRVSMVAGLTMDGNWNTLSTGSEVAGVNLSGSPSKIWLRAYANIQPGSGRTATFYYSTDGSSFHSIGTPYTLNNTWQFFMGYRYGIFNYATASLGGSVLVSSFEMESGAPSSGTTTATTTTTSQQSTITTTPTAGATQTKWGQCGGSGWTGPTACASGSTCSSANPWYSQCL</sequence>
<gene>
    <name evidence="11" type="ORF">CDV56_100531</name>
</gene>
<reference evidence="11" key="1">
    <citation type="submission" date="2018-08" db="EMBL/GenBank/DDBJ databases">
        <title>Draft genome sequence of azole-resistant Aspergillus thermomutatus (Neosartorya pseudofischeri) strain HMR AF 39, isolated from a human nasal aspirate.</title>
        <authorList>
            <person name="Parent-Michaud M."/>
            <person name="Dufresne P.J."/>
            <person name="Fournier E."/>
            <person name="Martineau C."/>
            <person name="Moreira S."/>
            <person name="Perkins V."/>
            <person name="De Repentigny L."/>
            <person name="Dufresne S.F."/>
        </authorList>
    </citation>
    <scope>NUCLEOTIDE SEQUENCE [LARGE SCALE GENOMIC DNA]</scope>
    <source>
        <strain evidence="11">HMR AF 39</strain>
    </source>
</reference>
<comment type="caution">
    <text evidence="11">The sequence shown here is derived from an EMBL/GenBank/DDBJ whole genome shotgun (WGS) entry which is preliminary data.</text>
</comment>
<dbReference type="SMART" id="SM00236">
    <property type="entry name" value="fCBD"/>
    <property type="match status" value="1"/>
</dbReference>
<evidence type="ECO:0000256" key="3">
    <source>
        <dbReference type="ARBA" id="ARBA00022525"/>
    </source>
</evidence>
<dbReference type="SUPFAM" id="SSF49899">
    <property type="entry name" value="Concanavalin A-like lectins/glucanases"/>
    <property type="match status" value="1"/>
</dbReference>
<dbReference type="STRING" id="41047.A0A397G556"/>
<keyword evidence="3" id="KW-0964">Secreted</keyword>
<comment type="subcellular location">
    <subcellularLocation>
        <location evidence="1">Secreted</location>
    </subcellularLocation>
</comment>
<dbReference type="GeneID" id="38122505"/>
<feature type="signal peptide" evidence="9">
    <location>
        <begin position="1"/>
        <end position="16"/>
    </location>
</feature>
<comment type="similarity">
    <text evidence="2 7">Belongs to the glycosyl hydrolase 43 family.</text>
</comment>
<dbReference type="InterPro" id="IPR035971">
    <property type="entry name" value="CBD_sf"/>
</dbReference>
<evidence type="ECO:0000313" key="12">
    <source>
        <dbReference type="Proteomes" id="UP000215305"/>
    </source>
</evidence>
<evidence type="ECO:0000256" key="1">
    <source>
        <dbReference type="ARBA" id="ARBA00004613"/>
    </source>
</evidence>
<dbReference type="SUPFAM" id="SSF57180">
    <property type="entry name" value="Cellulose-binding domain"/>
    <property type="match status" value="1"/>
</dbReference>
<dbReference type="GO" id="GO:0030248">
    <property type="term" value="F:cellulose binding"/>
    <property type="evidence" value="ECO:0007669"/>
    <property type="project" value="InterPro"/>
</dbReference>
<dbReference type="GO" id="GO:0004553">
    <property type="term" value="F:hydrolase activity, hydrolyzing O-glycosyl compounds"/>
    <property type="evidence" value="ECO:0007669"/>
    <property type="project" value="InterPro"/>
</dbReference>
<dbReference type="PROSITE" id="PS00562">
    <property type="entry name" value="CBM1_1"/>
    <property type="match status" value="1"/>
</dbReference>
<dbReference type="SUPFAM" id="SSF75005">
    <property type="entry name" value="Arabinanase/levansucrase/invertase"/>
    <property type="match status" value="1"/>
</dbReference>
<dbReference type="InterPro" id="IPR041542">
    <property type="entry name" value="GH43_C2"/>
</dbReference>
<evidence type="ECO:0000256" key="5">
    <source>
        <dbReference type="ARBA" id="ARBA00022801"/>
    </source>
</evidence>
<dbReference type="Gene3D" id="2.115.10.20">
    <property type="entry name" value="Glycosyl hydrolase domain, family 43"/>
    <property type="match status" value="1"/>
</dbReference>
<dbReference type="InterPro" id="IPR023296">
    <property type="entry name" value="Glyco_hydro_beta-prop_sf"/>
</dbReference>
<dbReference type="PANTHER" id="PTHR42812:SF15">
    <property type="entry name" value="HYDROLASE, PUTATIVE (AFU_ORTHOLOGUE AFUA_2G00930)-RELATED"/>
    <property type="match status" value="1"/>
</dbReference>
<dbReference type="InterPro" id="IPR013320">
    <property type="entry name" value="ConA-like_dom_sf"/>
</dbReference>
<feature type="region of interest" description="Disordered" evidence="8">
    <location>
        <begin position="512"/>
        <end position="540"/>
    </location>
</feature>
<dbReference type="Proteomes" id="UP000215305">
    <property type="component" value="Unassembled WGS sequence"/>
</dbReference>
<evidence type="ECO:0000256" key="9">
    <source>
        <dbReference type="SAM" id="SignalP"/>
    </source>
</evidence>
<feature type="domain" description="CBM1" evidence="10">
    <location>
        <begin position="539"/>
        <end position="575"/>
    </location>
</feature>
<evidence type="ECO:0000256" key="7">
    <source>
        <dbReference type="RuleBase" id="RU361187"/>
    </source>
</evidence>
<dbReference type="RefSeq" id="XP_026609652.1">
    <property type="nucleotide sequence ID" value="XM_026754150.1"/>
</dbReference>
<dbReference type="VEuPathDB" id="FungiDB:CDV56_100531"/>
<dbReference type="InterPro" id="IPR006710">
    <property type="entry name" value="Glyco_hydro_43"/>
</dbReference>
<dbReference type="GO" id="GO:0005576">
    <property type="term" value="C:extracellular region"/>
    <property type="evidence" value="ECO:0007669"/>
    <property type="project" value="UniProtKB-SubCell"/>
</dbReference>
<evidence type="ECO:0000313" key="11">
    <source>
        <dbReference type="EMBL" id="RHZ43280.1"/>
    </source>
</evidence>
<dbReference type="PROSITE" id="PS51164">
    <property type="entry name" value="CBM1_2"/>
    <property type="match status" value="1"/>
</dbReference>
<evidence type="ECO:0000259" key="10">
    <source>
        <dbReference type="PROSITE" id="PS51164"/>
    </source>
</evidence>